<feature type="coiled-coil region" evidence="1">
    <location>
        <begin position="198"/>
        <end position="239"/>
    </location>
</feature>
<protein>
    <submittedName>
        <fullName evidence="3">Uncharacterized protein</fullName>
    </submittedName>
</protein>
<feature type="coiled-coil region" evidence="1">
    <location>
        <begin position="268"/>
        <end position="295"/>
    </location>
</feature>
<feature type="compositionally biased region" description="Basic and acidic residues" evidence="2">
    <location>
        <begin position="51"/>
        <end position="65"/>
    </location>
</feature>
<dbReference type="AlphaFoldDB" id="Q2GZA8"/>
<keyword evidence="1" id="KW-0175">Coiled coil</keyword>
<reference evidence="4" key="1">
    <citation type="journal article" date="2015" name="Genome Announc.">
        <title>Draft genome sequence of the cellulolytic fungus Chaetomium globosum.</title>
        <authorList>
            <person name="Cuomo C.A."/>
            <person name="Untereiner W.A."/>
            <person name="Ma L.-J."/>
            <person name="Grabherr M."/>
            <person name="Birren B.W."/>
        </authorList>
    </citation>
    <scope>NUCLEOTIDE SEQUENCE [LARGE SCALE GENOMIC DNA]</scope>
    <source>
        <strain evidence="4">ATCC 6205 / CBS 148.51 / DSM 1962 / NBRC 6347 / NRRL 1970</strain>
    </source>
</reference>
<keyword evidence="4" id="KW-1185">Reference proteome</keyword>
<evidence type="ECO:0000256" key="1">
    <source>
        <dbReference type="SAM" id="Coils"/>
    </source>
</evidence>
<accession>Q2GZA8</accession>
<evidence type="ECO:0000313" key="4">
    <source>
        <dbReference type="Proteomes" id="UP000001056"/>
    </source>
</evidence>
<dbReference type="HOGENOM" id="CLU_364080_0_0_1"/>
<dbReference type="VEuPathDB" id="FungiDB:CHGG_05138"/>
<dbReference type="GeneID" id="4393113"/>
<dbReference type="RefSeq" id="XP_001224352.1">
    <property type="nucleotide sequence ID" value="XM_001224351.1"/>
</dbReference>
<dbReference type="InParanoid" id="Q2GZA8"/>
<sequence length="767" mass="84263">MEKHSRSGDCHRPPPTSPRGHLKKKLRREAPPRWRDDTKWARRPPSVSPSDRFRDDDDDARESKPHHLGGYLIESDLNIRGKSQVPPESETGSDNEPDSNSLGNLERTFISTAQSIFAHVQNIKSITTDSGYSPTHPIPRAVLRIQEQLDRLNDVYYAIGDEVDRMVGELDQSAAREESLRKELDDCKTTNFKLTCGKKDLSEEVRKLKSAAAETEVELRRLKSVKENREAEHARLEASLCELQEERRRTGAENLWLEDTVRKRDLSFEKASAENRKMQNLVKERDEEVEGLKSNNLGLQSLVQQREAEAEAARAENLRLQGLIHTKEAQMASLAATPVTPLSPRAPLGQFSSSAGPALPTAPQDHDLDPHASSPLPYIKQEAPDLTPPGVTQVPPALPPEQPQDLIQPLSHLVAGAADVLGRLFDIDQPTPCDNPLLTRFLNHLGAAPEASSIPITQPTATQSWTLSDPWTTHSPQQPNLRISLEEQFTHLCLLFPDPDPDLESDYDDVHDDNDTPNPFTFHLLTSLLTTLTKADYSTSPRAGWAFLQAMSAPPPLLSRPPPVSASASPSVAVPATATRTALLRMMLAELCRALAAAFQVLPGSTAAPLWWQQRHQLQQLDGAEGQVAPVPRLAGLLRDLDRSVAADGGLRALREGLAACGDGFCVFPYYGGEGGEREREVGLLHCGGGSSSFLMIDFGERSLRAVECRLAGMRPNAAEPRKLDLIVAREGDGGDGGAVEEEELFRLAAAPRDVAAFWVKYAMGDD</sequence>
<feature type="region of interest" description="Disordered" evidence="2">
    <location>
        <begin position="1"/>
        <end position="103"/>
    </location>
</feature>
<dbReference type="OrthoDB" id="4585021at2759"/>
<gene>
    <name evidence="3" type="ORF">CHGG_05138</name>
</gene>
<feature type="compositionally biased region" description="Basic and acidic residues" evidence="2">
    <location>
        <begin position="28"/>
        <end position="40"/>
    </location>
</feature>
<proteinExistence type="predicted"/>
<feature type="region of interest" description="Disordered" evidence="2">
    <location>
        <begin position="340"/>
        <end position="378"/>
    </location>
</feature>
<dbReference type="EMBL" id="CH408032">
    <property type="protein sequence ID" value="EAQ88519.1"/>
    <property type="molecule type" value="Genomic_DNA"/>
</dbReference>
<evidence type="ECO:0000313" key="3">
    <source>
        <dbReference type="EMBL" id="EAQ88519.1"/>
    </source>
</evidence>
<dbReference type="Proteomes" id="UP000001056">
    <property type="component" value="Unassembled WGS sequence"/>
</dbReference>
<organism evidence="3 4">
    <name type="scientific">Chaetomium globosum (strain ATCC 6205 / CBS 148.51 / DSM 1962 / NBRC 6347 / NRRL 1970)</name>
    <name type="common">Soil fungus</name>
    <dbReference type="NCBI Taxonomy" id="306901"/>
    <lineage>
        <taxon>Eukaryota</taxon>
        <taxon>Fungi</taxon>
        <taxon>Dikarya</taxon>
        <taxon>Ascomycota</taxon>
        <taxon>Pezizomycotina</taxon>
        <taxon>Sordariomycetes</taxon>
        <taxon>Sordariomycetidae</taxon>
        <taxon>Sordariales</taxon>
        <taxon>Chaetomiaceae</taxon>
        <taxon>Chaetomium</taxon>
    </lineage>
</organism>
<dbReference type="eggNOG" id="ENOG502T6T5">
    <property type="taxonomic scope" value="Eukaryota"/>
</dbReference>
<feature type="compositionally biased region" description="Basic and acidic residues" evidence="2">
    <location>
        <begin position="1"/>
        <end position="12"/>
    </location>
</feature>
<evidence type="ECO:0000256" key="2">
    <source>
        <dbReference type="SAM" id="MobiDB-lite"/>
    </source>
</evidence>
<name>Q2GZA8_CHAGB</name>